<keyword evidence="5" id="KW-1185">Reference proteome</keyword>
<dbReference type="SUPFAM" id="SSF63817">
    <property type="entry name" value="Sortase"/>
    <property type="match status" value="1"/>
</dbReference>
<proteinExistence type="predicted"/>
<feature type="coiled-coil region" evidence="2">
    <location>
        <begin position="27"/>
        <end position="82"/>
    </location>
</feature>
<dbReference type="InterPro" id="IPR023365">
    <property type="entry name" value="Sortase_dom-sf"/>
</dbReference>
<dbReference type="Gene3D" id="2.40.260.10">
    <property type="entry name" value="Sortase"/>
    <property type="match status" value="1"/>
</dbReference>
<dbReference type="InterPro" id="IPR005754">
    <property type="entry name" value="Sortase"/>
</dbReference>
<comment type="caution">
    <text evidence="4">The sequence shown here is derived from an EMBL/GenBank/DDBJ whole genome shotgun (WGS) entry which is preliminary data.</text>
</comment>
<keyword evidence="1" id="KW-0378">Hydrolase</keyword>
<evidence type="ECO:0000313" key="5">
    <source>
        <dbReference type="Proteomes" id="UP000768567"/>
    </source>
</evidence>
<keyword evidence="2" id="KW-0175">Coiled coil</keyword>
<accession>A0ABR9R1N6</accession>
<feature type="signal peptide" evidence="3">
    <location>
        <begin position="1"/>
        <end position="19"/>
    </location>
</feature>
<evidence type="ECO:0000313" key="4">
    <source>
        <dbReference type="EMBL" id="MBE5037018.1"/>
    </source>
</evidence>
<sequence>MKRAAALAAAILAVAFAVAAVAQTVRLNTAQQTIDTLQAGMDGLQSELDTLNGQLTEEQAARREAEDQLAELQKKQALQDAQAAKADIQDGDEIGRVWVEGTQVDCTLYWGDTGSQFRNGAGAHSTDGCVLPGENGTVFVGAHTDSWFVDLKSAEIGSIIHLETPWGTFSYKITETKVIKETEIDQCRWGDEVPSCILYTCYPFGIQTPTDQRYLVYADPLETDENGVVPDELRQDTDQTE</sequence>
<evidence type="ECO:0000256" key="3">
    <source>
        <dbReference type="SAM" id="SignalP"/>
    </source>
</evidence>
<dbReference type="RefSeq" id="WP_193500284.1">
    <property type="nucleotide sequence ID" value="NZ_JADCKC010000001.1"/>
</dbReference>
<gene>
    <name evidence="4" type="ORF">INF35_04365</name>
</gene>
<dbReference type="Pfam" id="PF04203">
    <property type="entry name" value="Sortase"/>
    <property type="match status" value="1"/>
</dbReference>
<name>A0ABR9R1N6_9FIRM</name>
<dbReference type="NCBIfam" id="TIGR01076">
    <property type="entry name" value="sortase_fam"/>
    <property type="match status" value="1"/>
</dbReference>
<feature type="chain" id="PRO_5047092279" evidence="3">
    <location>
        <begin position="20"/>
        <end position="241"/>
    </location>
</feature>
<dbReference type="Proteomes" id="UP000768567">
    <property type="component" value="Unassembled WGS sequence"/>
</dbReference>
<dbReference type="InterPro" id="IPR041999">
    <property type="entry name" value="Sortase_D_1"/>
</dbReference>
<evidence type="ECO:0000256" key="1">
    <source>
        <dbReference type="ARBA" id="ARBA00022801"/>
    </source>
</evidence>
<dbReference type="CDD" id="cd05828">
    <property type="entry name" value="Sortase_D_1"/>
    <property type="match status" value="1"/>
</dbReference>
<protein>
    <submittedName>
        <fullName evidence="4">Sortase</fullName>
    </submittedName>
</protein>
<reference evidence="4 5" key="1">
    <citation type="submission" date="2020-10" db="EMBL/GenBank/DDBJ databases">
        <title>ChiBAC.</title>
        <authorList>
            <person name="Zenner C."/>
            <person name="Hitch T.C.A."/>
            <person name="Clavel T."/>
        </authorList>
    </citation>
    <scope>NUCLEOTIDE SEQUENCE [LARGE SCALE GENOMIC DNA]</scope>
    <source>
        <strain evidence="4 5">DSM 109015</strain>
    </source>
</reference>
<evidence type="ECO:0000256" key="2">
    <source>
        <dbReference type="SAM" id="Coils"/>
    </source>
</evidence>
<organism evidence="4 5">
    <name type="scientific">Gemmiger gallinarum</name>
    <dbReference type="NCBI Taxonomy" id="2779354"/>
    <lineage>
        <taxon>Bacteria</taxon>
        <taxon>Bacillati</taxon>
        <taxon>Bacillota</taxon>
        <taxon>Clostridia</taxon>
        <taxon>Eubacteriales</taxon>
        <taxon>Gemmiger</taxon>
    </lineage>
</organism>
<dbReference type="EMBL" id="JADCKC010000001">
    <property type="protein sequence ID" value="MBE5037018.1"/>
    <property type="molecule type" value="Genomic_DNA"/>
</dbReference>
<keyword evidence="3" id="KW-0732">Signal</keyword>